<keyword evidence="5 11" id="KW-0645">Protease</keyword>
<keyword evidence="9 10" id="KW-0472">Membrane</keyword>
<dbReference type="GO" id="GO:0008233">
    <property type="term" value="F:peptidase activity"/>
    <property type="evidence" value="ECO:0007669"/>
    <property type="project" value="UniProtKB-KW"/>
</dbReference>
<dbReference type="HOGENOM" id="CLU_081250_1_0_9"/>
<evidence type="ECO:0000256" key="2">
    <source>
        <dbReference type="ARBA" id="ARBA00009165"/>
    </source>
</evidence>
<comment type="subcellular location">
    <subcellularLocation>
        <location evidence="1">Cell membrane</location>
        <topology evidence="1">Multi-pass membrane protein</topology>
    </subcellularLocation>
</comment>
<dbReference type="GO" id="GO:0005886">
    <property type="term" value="C:plasma membrane"/>
    <property type="evidence" value="ECO:0007669"/>
    <property type="project" value="UniProtKB-SubCell"/>
</dbReference>
<dbReference type="PANTHER" id="PTHR36844:SF1">
    <property type="entry name" value="PROTEASE PRSW"/>
    <property type="match status" value="1"/>
</dbReference>
<dbReference type="EMBL" id="LT669839">
    <property type="protein sequence ID" value="SHD75488.1"/>
    <property type="molecule type" value="Genomic_DNA"/>
</dbReference>
<keyword evidence="12" id="KW-1185">Reference proteome</keyword>
<keyword evidence="8 10" id="KW-1133">Transmembrane helix</keyword>
<dbReference type="PANTHER" id="PTHR36844">
    <property type="entry name" value="PROTEASE PRSW"/>
    <property type="match status" value="1"/>
</dbReference>
<evidence type="ECO:0000256" key="4">
    <source>
        <dbReference type="ARBA" id="ARBA00022475"/>
    </source>
</evidence>
<feature type="transmembrane region" description="Helical" evidence="10">
    <location>
        <begin position="103"/>
        <end position="128"/>
    </location>
</feature>
<dbReference type="Pfam" id="PF13367">
    <property type="entry name" value="PrsW-protease"/>
    <property type="match status" value="1"/>
</dbReference>
<evidence type="ECO:0000256" key="5">
    <source>
        <dbReference type="ARBA" id="ARBA00022670"/>
    </source>
</evidence>
<feature type="transmembrane region" description="Helical" evidence="10">
    <location>
        <begin position="177"/>
        <end position="210"/>
    </location>
</feature>
<feature type="transmembrane region" description="Helical" evidence="10">
    <location>
        <begin position="6"/>
        <end position="22"/>
    </location>
</feature>
<evidence type="ECO:0000313" key="12">
    <source>
        <dbReference type="Proteomes" id="UP000245423"/>
    </source>
</evidence>
<dbReference type="Proteomes" id="UP000245423">
    <property type="component" value="Chromosome 1"/>
</dbReference>
<dbReference type="RefSeq" id="WP_005583256.1">
    <property type="nucleotide sequence ID" value="NZ_LT669839.1"/>
</dbReference>
<dbReference type="InterPro" id="IPR026898">
    <property type="entry name" value="PrsW"/>
</dbReference>
<keyword evidence="6 10" id="KW-0812">Transmembrane</keyword>
<dbReference type="PIRSF" id="PIRSF016933">
    <property type="entry name" value="PrsW"/>
    <property type="match status" value="1"/>
</dbReference>
<dbReference type="InterPro" id="IPR023596">
    <property type="entry name" value="Peptidase_PrsW_arch/bac"/>
</dbReference>
<dbReference type="AlphaFoldDB" id="M1YSK6"/>
<feature type="transmembrane region" description="Helical" evidence="10">
    <location>
        <begin position="57"/>
        <end position="82"/>
    </location>
</feature>
<name>M1YSK6_9FIRM</name>
<evidence type="ECO:0000256" key="8">
    <source>
        <dbReference type="ARBA" id="ARBA00022989"/>
    </source>
</evidence>
<organism evidence="11 12">
    <name type="scientific">[Clostridium] ultunense Esp</name>
    <dbReference type="NCBI Taxonomy" id="1288971"/>
    <lineage>
        <taxon>Bacteria</taxon>
        <taxon>Bacillati</taxon>
        <taxon>Bacillota</taxon>
        <taxon>Tissierellia</taxon>
        <taxon>Tissierellales</taxon>
        <taxon>Tepidimicrobiaceae</taxon>
        <taxon>Schnuerera</taxon>
    </lineage>
</organism>
<evidence type="ECO:0000256" key="10">
    <source>
        <dbReference type="SAM" id="Phobius"/>
    </source>
</evidence>
<evidence type="ECO:0000256" key="9">
    <source>
        <dbReference type="ARBA" id="ARBA00023136"/>
    </source>
</evidence>
<gene>
    <name evidence="11" type="primary">prsW</name>
    <name evidence="11" type="ORF">CUESP1_0089</name>
</gene>
<comment type="similarity">
    <text evidence="2">Belongs to the protease PrsW family.</text>
</comment>
<feature type="transmembrane region" description="Helical" evidence="10">
    <location>
        <begin position="34"/>
        <end position="51"/>
    </location>
</feature>
<evidence type="ECO:0000313" key="11">
    <source>
        <dbReference type="EMBL" id="SHD75488.1"/>
    </source>
</evidence>
<protein>
    <recommendedName>
        <fullName evidence="3">Protease PrsW</fullName>
    </recommendedName>
</protein>
<keyword evidence="7 11" id="KW-0378">Hydrolase</keyword>
<proteinExistence type="inferred from homology"/>
<reference evidence="11 12" key="1">
    <citation type="submission" date="2016-11" db="EMBL/GenBank/DDBJ databases">
        <authorList>
            <person name="Manzoor S."/>
        </authorList>
    </citation>
    <scope>NUCLEOTIDE SEQUENCE [LARGE SCALE GENOMIC DNA]</scope>
    <source>
        <strain evidence="11">Clostridium ultunense strain Esp</strain>
    </source>
</reference>
<feature type="transmembrane region" description="Helical" evidence="10">
    <location>
        <begin position="134"/>
        <end position="156"/>
    </location>
</feature>
<keyword evidence="4" id="KW-1003">Cell membrane</keyword>
<evidence type="ECO:0000256" key="6">
    <source>
        <dbReference type="ARBA" id="ARBA00022692"/>
    </source>
</evidence>
<dbReference type="GO" id="GO:0006508">
    <property type="term" value="P:proteolysis"/>
    <property type="evidence" value="ECO:0007669"/>
    <property type="project" value="UniProtKB-KW"/>
</dbReference>
<evidence type="ECO:0000256" key="1">
    <source>
        <dbReference type="ARBA" id="ARBA00004651"/>
    </source>
</evidence>
<accession>M1YSK6</accession>
<evidence type="ECO:0000256" key="7">
    <source>
        <dbReference type="ARBA" id="ARBA00022801"/>
    </source>
</evidence>
<sequence>MNIRLFVIAITPAIAIIFGIYLSDRHDREPAKLLILTYLLGALAVIPILIVEELLLSFNIFTGVLEAFYTAFIVAGFTEEYFKRLVILKVPYKTKYFNEKLDGIVYGVFSAMGFATVENIVYVVYRYANNPHVGLYRGIFSVPAHAVFGITMGYYLSLARFDTDNRRAKKNMRRSLYMPMLLHGTFNFILMSGIPQLSILFVPYVIYIWWINQRKLSKFIYDSRSRIIDIEREE</sequence>
<evidence type="ECO:0000256" key="3">
    <source>
        <dbReference type="ARBA" id="ARBA00018997"/>
    </source>
</evidence>